<dbReference type="AlphaFoldDB" id="A0A170PPL4"/>
<evidence type="ECO:0000313" key="2">
    <source>
        <dbReference type="EMBL" id="CUS45706.1"/>
    </source>
</evidence>
<sequence length="206" mass="22395">MEQLRSGVTESRNPVRLADSGDRVAIGAMLARAFADDPATSFIFPDAEERAKRLPRLFALLFDEDARGMRVMTQGGEAAALWRGPGQNHTSILDMLLQAWPMWRIFGGALGRALAVSNAIDAHFPAGDYWYLHIAGCDPAAQGRGLGGAVIRSALDRVADSGLPAYLETATPRNLSFYRGLGFEVTAEWTVPKGGPLFWSMMRAAR</sequence>
<gene>
    <name evidence="2" type="ORF">MGWOODY_Smn2888</name>
</gene>
<feature type="domain" description="N-acetyltransferase" evidence="1">
    <location>
        <begin position="42"/>
        <end position="204"/>
    </location>
</feature>
<dbReference type="GO" id="GO:0016747">
    <property type="term" value="F:acyltransferase activity, transferring groups other than amino-acyl groups"/>
    <property type="evidence" value="ECO:0007669"/>
    <property type="project" value="InterPro"/>
</dbReference>
<evidence type="ECO:0000259" key="1">
    <source>
        <dbReference type="PROSITE" id="PS51186"/>
    </source>
</evidence>
<dbReference type="Pfam" id="PF00583">
    <property type="entry name" value="Acetyltransf_1"/>
    <property type="match status" value="1"/>
</dbReference>
<dbReference type="EMBL" id="CZQE01000292">
    <property type="protein sequence ID" value="CUS45706.1"/>
    <property type="molecule type" value="Genomic_DNA"/>
</dbReference>
<dbReference type="InterPro" id="IPR000182">
    <property type="entry name" value="GNAT_dom"/>
</dbReference>
<protein>
    <submittedName>
        <fullName evidence="2">Putative acetyltransferase</fullName>
    </submittedName>
</protein>
<dbReference type="PROSITE" id="PS51186">
    <property type="entry name" value="GNAT"/>
    <property type="match status" value="1"/>
</dbReference>
<accession>A0A170PPL4</accession>
<keyword evidence="2" id="KW-0808">Transferase</keyword>
<dbReference type="InterPro" id="IPR052523">
    <property type="entry name" value="Trichothecene_AcTrans"/>
</dbReference>
<proteinExistence type="predicted"/>
<reference evidence="2" key="1">
    <citation type="submission" date="2015-10" db="EMBL/GenBank/DDBJ databases">
        <authorList>
            <person name="Gilbert D.G."/>
        </authorList>
    </citation>
    <scope>NUCLEOTIDE SEQUENCE</scope>
</reference>
<dbReference type="Gene3D" id="3.40.630.30">
    <property type="match status" value="1"/>
</dbReference>
<dbReference type="SUPFAM" id="SSF55729">
    <property type="entry name" value="Acyl-CoA N-acyltransferases (Nat)"/>
    <property type="match status" value="1"/>
</dbReference>
<organism evidence="2">
    <name type="scientific">hydrothermal vent metagenome</name>
    <dbReference type="NCBI Taxonomy" id="652676"/>
    <lineage>
        <taxon>unclassified sequences</taxon>
        <taxon>metagenomes</taxon>
        <taxon>ecological metagenomes</taxon>
    </lineage>
</organism>
<name>A0A170PPL4_9ZZZZ</name>
<dbReference type="PANTHER" id="PTHR42791:SF1">
    <property type="entry name" value="N-ACETYLTRANSFERASE DOMAIN-CONTAINING PROTEIN"/>
    <property type="match status" value="1"/>
</dbReference>
<dbReference type="PANTHER" id="PTHR42791">
    <property type="entry name" value="GNAT FAMILY ACETYLTRANSFERASE"/>
    <property type="match status" value="1"/>
</dbReference>
<dbReference type="InterPro" id="IPR016181">
    <property type="entry name" value="Acyl_CoA_acyltransferase"/>
</dbReference>